<evidence type="ECO:0000256" key="1">
    <source>
        <dbReference type="ARBA" id="ARBA00004141"/>
    </source>
</evidence>
<dbReference type="InterPro" id="IPR006042">
    <property type="entry name" value="Xan_ur_permease"/>
</dbReference>
<dbReference type="EMBL" id="CYZE01000018">
    <property type="protein sequence ID" value="CUP12221.1"/>
    <property type="molecule type" value="Genomic_DNA"/>
</dbReference>
<evidence type="ECO:0000256" key="7">
    <source>
        <dbReference type="SAM" id="Phobius"/>
    </source>
</evidence>
<evidence type="ECO:0000313" key="9">
    <source>
        <dbReference type="Proteomes" id="UP000095651"/>
    </source>
</evidence>
<dbReference type="Pfam" id="PF00860">
    <property type="entry name" value="Xan_ur_permease"/>
    <property type="match status" value="1"/>
</dbReference>
<dbReference type="InterPro" id="IPR006043">
    <property type="entry name" value="NCS2"/>
</dbReference>
<keyword evidence="3" id="KW-0813">Transport</keyword>
<feature type="transmembrane region" description="Helical" evidence="7">
    <location>
        <begin position="113"/>
        <end position="134"/>
    </location>
</feature>
<dbReference type="AlphaFoldDB" id="A0A174KN15"/>
<evidence type="ECO:0000256" key="3">
    <source>
        <dbReference type="ARBA" id="ARBA00022448"/>
    </source>
</evidence>
<dbReference type="PANTHER" id="PTHR42810">
    <property type="entry name" value="PURINE PERMEASE C1399.01C-RELATED"/>
    <property type="match status" value="1"/>
</dbReference>
<dbReference type="NCBIfam" id="TIGR00801">
    <property type="entry name" value="ncs2"/>
    <property type="match status" value="1"/>
</dbReference>
<feature type="transmembrane region" description="Helical" evidence="7">
    <location>
        <begin position="23"/>
        <end position="45"/>
    </location>
</feature>
<evidence type="ECO:0000256" key="5">
    <source>
        <dbReference type="ARBA" id="ARBA00022989"/>
    </source>
</evidence>
<gene>
    <name evidence="8" type="primary">xanQ_2</name>
    <name evidence="8" type="ORF">ERS852407_05040</name>
</gene>
<feature type="transmembrane region" description="Helical" evidence="7">
    <location>
        <begin position="203"/>
        <end position="228"/>
    </location>
</feature>
<evidence type="ECO:0000256" key="4">
    <source>
        <dbReference type="ARBA" id="ARBA00022692"/>
    </source>
</evidence>
<organism evidence="8 9">
    <name type="scientific">Hungatella hathewayi</name>
    <dbReference type="NCBI Taxonomy" id="154046"/>
    <lineage>
        <taxon>Bacteria</taxon>
        <taxon>Bacillati</taxon>
        <taxon>Bacillota</taxon>
        <taxon>Clostridia</taxon>
        <taxon>Lachnospirales</taxon>
        <taxon>Lachnospiraceae</taxon>
        <taxon>Hungatella</taxon>
    </lineage>
</organism>
<dbReference type="Proteomes" id="UP000095651">
    <property type="component" value="Unassembled WGS sequence"/>
</dbReference>
<dbReference type="NCBIfam" id="NF037981">
    <property type="entry name" value="NCS2_1"/>
    <property type="match status" value="1"/>
</dbReference>
<reference evidence="8 9" key="1">
    <citation type="submission" date="2015-09" db="EMBL/GenBank/DDBJ databases">
        <authorList>
            <consortium name="Pathogen Informatics"/>
        </authorList>
    </citation>
    <scope>NUCLEOTIDE SEQUENCE [LARGE SCALE GENOMIC DNA]</scope>
    <source>
        <strain evidence="8 9">2789STDY5608850</strain>
    </source>
</reference>
<feature type="transmembrane region" description="Helical" evidence="7">
    <location>
        <begin position="177"/>
        <end position="196"/>
    </location>
</feature>
<name>A0A174KN15_9FIRM</name>
<feature type="transmembrane region" description="Helical" evidence="7">
    <location>
        <begin position="388"/>
        <end position="406"/>
    </location>
</feature>
<feature type="transmembrane region" description="Helical" evidence="7">
    <location>
        <begin position="141"/>
        <end position="165"/>
    </location>
</feature>
<dbReference type="PANTHER" id="PTHR42810:SF2">
    <property type="entry name" value="PURINE PERMEASE C1399.01C-RELATED"/>
    <property type="match status" value="1"/>
</dbReference>
<feature type="transmembrane region" description="Helical" evidence="7">
    <location>
        <begin position="57"/>
        <end position="76"/>
    </location>
</feature>
<feature type="transmembrane region" description="Helical" evidence="7">
    <location>
        <begin position="327"/>
        <end position="345"/>
    </location>
</feature>
<proteinExistence type="inferred from homology"/>
<sequence>MKQSSKEYASIFQLDGIPKFSQALPLALQHVVAMIVGCVTPAIIVSNVANLSTADRVILIQAALVVSALSTLLQLFPIGKKNGFHLGAALPVIMGISFAYVPSMQSIAADYGVPAILGAQIVGGVVAFIVGAFVMQIRKFFPPLITGTVVFTIGLSLYPTAINYMAGGTSSPTYGSWQNWTIAFLTLVVVTVLNHFGKGIFKLASILIGIIVGYVVSLFFGMVDFASIGSAAAFQVPQPLHFGIMFEPSSCIAIAILFAINSIQAIGDFTATTSGSIDREPTDKELQGGIMGYGVTNILGALLGGLPTATYSQNVGIVTTTKVVNRCVLGLTAVILLAAGLIPKFSALLTTIPQCVLGGATVSVFASIAMTGMKLVMSEEMTYRNSSIVGLAAALGMGISQATAALSTFPSWVVTIFGRSPVVVATIVAVLLNIILPREGQKVK</sequence>
<dbReference type="GO" id="GO:0005886">
    <property type="term" value="C:plasma membrane"/>
    <property type="evidence" value="ECO:0007669"/>
    <property type="project" value="TreeGrafter"/>
</dbReference>
<dbReference type="GO" id="GO:0042907">
    <property type="term" value="F:xanthine transmembrane transporter activity"/>
    <property type="evidence" value="ECO:0007669"/>
    <property type="project" value="TreeGrafter"/>
</dbReference>
<feature type="transmembrane region" description="Helical" evidence="7">
    <location>
        <begin position="412"/>
        <end position="436"/>
    </location>
</feature>
<comment type="subcellular location">
    <subcellularLocation>
        <location evidence="1">Membrane</location>
        <topology evidence="1">Multi-pass membrane protein</topology>
    </subcellularLocation>
</comment>
<comment type="similarity">
    <text evidence="2">Belongs to the nucleobase:cation symporter-2 (NCS2) (TC 2.A.40) family.</text>
</comment>
<protein>
    <submittedName>
        <fullName evidence="8">Uracil-xanthine permease</fullName>
    </submittedName>
</protein>
<feature type="transmembrane region" description="Helical" evidence="7">
    <location>
        <begin position="351"/>
        <end position="376"/>
    </location>
</feature>
<evidence type="ECO:0000313" key="8">
    <source>
        <dbReference type="EMBL" id="CUP12221.1"/>
    </source>
</evidence>
<evidence type="ECO:0000256" key="6">
    <source>
        <dbReference type="ARBA" id="ARBA00023136"/>
    </source>
</evidence>
<dbReference type="RefSeq" id="WP_055659347.1">
    <property type="nucleotide sequence ID" value="NZ_CABIXC010000018.1"/>
</dbReference>
<keyword evidence="5 7" id="KW-1133">Transmembrane helix</keyword>
<feature type="transmembrane region" description="Helical" evidence="7">
    <location>
        <begin position="83"/>
        <end position="101"/>
    </location>
</feature>
<evidence type="ECO:0000256" key="2">
    <source>
        <dbReference type="ARBA" id="ARBA00008821"/>
    </source>
</evidence>
<feature type="transmembrane region" description="Helical" evidence="7">
    <location>
        <begin position="240"/>
        <end position="260"/>
    </location>
</feature>
<accession>A0A174KN15</accession>
<keyword evidence="6 7" id="KW-0472">Membrane</keyword>
<keyword evidence="4 7" id="KW-0812">Transmembrane</keyword>